<keyword evidence="2" id="KW-1185">Reference proteome</keyword>
<protein>
    <submittedName>
        <fullName evidence="1">Uncharacterized protein</fullName>
    </submittedName>
</protein>
<organism evidence="1 2">
    <name type="scientific">Algoriphagus oliviformis</name>
    <dbReference type="NCBI Taxonomy" id="2811231"/>
    <lineage>
        <taxon>Bacteria</taxon>
        <taxon>Pseudomonadati</taxon>
        <taxon>Bacteroidota</taxon>
        <taxon>Cytophagia</taxon>
        <taxon>Cytophagales</taxon>
        <taxon>Cyclobacteriaceae</taxon>
        <taxon>Algoriphagus</taxon>
    </lineage>
</organism>
<sequence>MKKGKSETTTESIDSQYSEINEAYASKWRTLELFIPSNFRMLCAILDIKPERVLMDFMWKLSYSYISGTTEKQRRAGRKFFLSCQYGRPYYSEKQIRQLFAELKANLKICDTSQEMEDLEKELFWKSNHMYIEFWFKRWFEQNGRKIEQSTLEIL</sequence>
<reference evidence="1 2" key="1">
    <citation type="submission" date="2021-03" db="EMBL/GenBank/DDBJ databases">
        <title>novel species isolated from a fishpond in China.</title>
        <authorList>
            <person name="Lu H."/>
            <person name="Cai Z."/>
        </authorList>
    </citation>
    <scope>NUCLEOTIDE SEQUENCE [LARGE SCALE GENOMIC DNA]</scope>
    <source>
        <strain evidence="1 2">H41</strain>
    </source>
</reference>
<name>A0ABS3C7C7_9BACT</name>
<dbReference type="Proteomes" id="UP000664317">
    <property type="component" value="Unassembled WGS sequence"/>
</dbReference>
<dbReference type="RefSeq" id="WP_206579782.1">
    <property type="nucleotide sequence ID" value="NZ_JAFKCT010000009.1"/>
</dbReference>
<proteinExistence type="predicted"/>
<dbReference type="EMBL" id="JAFKCT010000009">
    <property type="protein sequence ID" value="MBN7813012.1"/>
    <property type="molecule type" value="Genomic_DNA"/>
</dbReference>
<evidence type="ECO:0000313" key="2">
    <source>
        <dbReference type="Proteomes" id="UP000664317"/>
    </source>
</evidence>
<gene>
    <name evidence="1" type="ORF">J0A68_18795</name>
</gene>
<evidence type="ECO:0000313" key="1">
    <source>
        <dbReference type="EMBL" id="MBN7813012.1"/>
    </source>
</evidence>
<comment type="caution">
    <text evidence="1">The sequence shown here is derived from an EMBL/GenBank/DDBJ whole genome shotgun (WGS) entry which is preliminary data.</text>
</comment>
<accession>A0ABS3C7C7</accession>